<protein>
    <recommendedName>
        <fullName evidence="3">Integrase</fullName>
    </recommendedName>
</protein>
<dbReference type="Proteomes" id="UP001241571">
    <property type="component" value="Unassembled WGS sequence"/>
</dbReference>
<reference evidence="1 2" key="1">
    <citation type="submission" date="2023-06" db="EMBL/GenBank/DDBJ databases">
        <title>Acute promotion of culturable opportunistic pathogens and persistent increase of antibiotic resistance following antibiotic exposure in mouse gut microbiota.</title>
        <authorList>
            <person name="Li L."/>
            <person name="Wang B."/>
            <person name="Sun Y."/>
            <person name="Wang M."/>
            <person name="Xu H."/>
        </authorList>
    </citation>
    <scope>NUCLEOTIDE SEQUENCE [LARGE SCALE GENOMIC DNA]</scope>
    <source>
        <strain evidence="1 2">CRI2_2</strain>
    </source>
</reference>
<comment type="caution">
    <text evidence="1">The sequence shown here is derived from an EMBL/GenBank/DDBJ whole genome shotgun (WGS) entry which is preliminary data.</text>
</comment>
<dbReference type="SUPFAM" id="SSF56349">
    <property type="entry name" value="DNA breaking-rejoining enzymes"/>
    <property type="match status" value="1"/>
</dbReference>
<evidence type="ECO:0008006" key="3">
    <source>
        <dbReference type="Google" id="ProtNLM"/>
    </source>
</evidence>
<sequence length="96" mass="11292">MYKLVKNKDTEKCEHVKEMKNSYRFRTILVVDSIIDLLTTWKKVQFNKLQQINIFPTLARQSGISFEQISEALTHSDTTITKTYVNTPNVIKNARW</sequence>
<dbReference type="InterPro" id="IPR011010">
    <property type="entry name" value="DNA_brk_join_enz"/>
</dbReference>
<evidence type="ECO:0000313" key="1">
    <source>
        <dbReference type="EMBL" id="MDL4935199.1"/>
    </source>
</evidence>
<gene>
    <name evidence="1" type="ORF">QRX88_05630</name>
</gene>
<dbReference type="AlphaFoldDB" id="A0ABD4ZR28"/>
<proteinExistence type="predicted"/>
<organism evidence="1 2">
    <name type="scientific">Enterococcus gallinarum</name>
    <dbReference type="NCBI Taxonomy" id="1353"/>
    <lineage>
        <taxon>Bacteria</taxon>
        <taxon>Bacillati</taxon>
        <taxon>Bacillota</taxon>
        <taxon>Bacilli</taxon>
        <taxon>Lactobacillales</taxon>
        <taxon>Enterococcaceae</taxon>
        <taxon>Enterococcus</taxon>
    </lineage>
</organism>
<name>A0ABD4ZR28_ENTGA</name>
<accession>A0ABD4ZR28</accession>
<dbReference type="EMBL" id="JASUBT010000003">
    <property type="protein sequence ID" value="MDL4935199.1"/>
    <property type="molecule type" value="Genomic_DNA"/>
</dbReference>
<evidence type="ECO:0000313" key="2">
    <source>
        <dbReference type="Proteomes" id="UP001241571"/>
    </source>
</evidence>